<dbReference type="Proteomes" id="UP000236546">
    <property type="component" value="Unassembled WGS sequence"/>
</dbReference>
<dbReference type="EMBL" id="MTYH01000051">
    <property type="protein sequence ID" value="PNP42231.1"/>
    <property type="molecule type" value="Genomic_DNA"/>
</dbReference>
<evidence type="ECO:0000313" key="2">
    <source>
        <dbReference type="Proteomes" id="UP000236546"/>
    </source>
</evidence>
<organism evidence="1 2">
    <name type="scientific">Trichoderma gamsii</name>
    <dbReference type="NCBI Taxonomy" id="398673"/>
    <lineage>
        <taxon>Eukaryota</taxon>
        <taxon>Fungi</taxon>
        <taxon>Dikarya</taxon>
        <taxon>Ascomycota</taxon>
        <taxon>Pezizomycotina</taxon>
        <taxon>Sordariomycetes</taxon>
        <taxon>Hypocreomycetidae</taxon>
        <taxon>Hypocreales</taxon>
        <taxon>Hypocreaceae</taxon>
        <taxon>Trichoderma</taxon>
    </lineage>
</organism>
<evidence type="ECO:0000313" key="1">
    <source>
        <dbReference type="EMBL" id="PNP42231.1"/>
    </source>
</evidence>
<protein>
    <submittedName>
        <fullName evidence="1">Uncharacterized protein</fullName>
    </submittedName>
</protein>
<dbReference type="AlphaFoldDB" id="A0A2K0T9N4"/>
<name>A0A2K0T9N4_9HYPO</name>
<reference evidence="1 2" key="1">
    <citation type="submission" date="2017-02" db="EMBL/GenBank/DDBJ databases">
        <title>Genomes of Trichoderma spp. with biocontrol activity.</title>
        <authorList>
            <person name="Gardiner D."/>
            <person name="Kazan K."/>
            <person name="Vos C."/>
            <person name="Harvey P."/>
        </authorList>
    </citation>
    <scope>NUCLEOTIDE SEQUENCE [LARGE SCALE GENOMIC DNA]</scope>
    <source>
        <strain evidence="1 2">A5MH</strain>
    </source>
</reference>
<sequence>MSQRVTTNDVLAIELSRCETILKGLYREVKTFRPEGKHFYFAVTTPTDADLQGFCTPSLRMSYLASQLGAKKGATVVEEPENTAHIVIKAAGYQVTYDVHITFGEYLRERE</sequence>
<gene>
    <name evidence="1" type="ORF">TGAMA5MH_05913</name>
</gene>
<proteinExistence type="predicted"/>
<comment type="caution">
    <text evidence="1">The sequence shown here is derived from an EMBL/GenBank/DDBJ whole genome shotgun (WGS) entry which is preliminary data.</text>
</comment>
<accession>A0A2K0T9N4</accession>